<name>A0ABW9Z0D6_9HYPH</name>
<accession>A0ABW9Z0D6</accession>
<dbReference type="SUPFAM" id="SSF48452">
    <property type="entry name" value="TPR-like"/>
    <property type="match status" value="1"/>
</dbReference>
<dbReference type="Pfam" id="PF00211">
    <property type="entry name" value="Guanylate_cyc"/>
    <property type="match status" value="1"/>
</dbReference>
<dbReference type="InterPro" id="IPR001054">
    <property type="entry name" value="A/G_cyclase"/>
</dbReference>
<dbReference type="EMBL" id="JAAAXJ010000005">
    <property type="protein sequence ID" value="NBJ25180.1"/>
    <property type="molecule type" value="Genomic_DNA"/>
</dbReference>
<keyword evidence="1" id="KW-0802">TPR repeat</keyword>
<dbReference type="Pfam" id="PF14559">
    <property type="entry name" value="TPR_19"/>
    <property type="match status" value="1"/>
</dbReference>
<evidence type="ECO:0000313" key="4">
    <source>
        <dbReference type="Proteomes" id="UP000818323"/>
    </source>
</evidence>
<evidence type="ECO:0000313" key="3">
    <source>
        <dbReference type="EMBL" id="NBJ25180.1"/>
    </source>
</evidence>
<dbReference type="PROSITE" id="PS50125">
    <property type="entry name" value="GUANYLATE_CYCLASE_2"/>
    <property type="match status" value="1"/>
</dbReference>
<dbReference type="InterPro" id="IPR011990">
    <property type="entry name" value="TPR-like_helical_dom_sf"/>
</dbReference>
<dbReference type="Gene3D" id="3.30.70.1230">
    <property type="entry name" value="Nucleotide cyclase"/>
    <property type="match status" value="1"/>
</dbReference>
<evidence type="ECO:0000256" key="1">
    <source>
        <dbReference type="PROSITE-ProRule" id="PRU00339"/>
    </source>
</evidence>
<dbReference type="SUPFAM" id="SSF55073">
    <property type="entry name" value="Nucleotide cyclase"/>
    <property type="match status" value="1"/>
</dbReference>
<organism evidence="3 4">
    <name type="scientific">Microvirga arsenatis</name>
    <dbReference type="NCBI Taxonomy" id="2692265"/>
    <lineage>
        <taxon>Bacteria</taxon>
        <taxon>Pseudomonadati</taxon>
        <taxon>Pseudomonadota</taxon>
        <taxon>Alphaproteobacteria</taxon>
        <taxon>Hyphomicrobiales</taxon>
        <taxon>Methylobacteriaceae</taxon>
        <taxon>Microvirga</taxon>
    </lineage>
</organism>
<feature type="repeat" description="TPR" evidence="1">
    <location>
        <begin position="406"/>
        <end position="439"/>
    </location>
</feature>
<dbReference type="PANTHER" id="PTHR43081:SF19">
    <property type="entry name" value="PH-SENSITIVE ADENYLATE CYCLASE RV1264"/>
    <property type="match status" value="1"/>
</dbReference>
<dbReference type="Proteomes" id="UP000818323">
    <property type="component" value="Unassembled WGS sequence"/>
</dbReference>
<dbReference type="Gene3D" id="1.25.40.10">
    <property type="entry name" value="Tetratricopeptide repeat domain"/>
    <property type="match status" value="1"/>
</dbReference>
<dbReference type="Gene3D" id="3.40.50.10610">
    <property type="entry name" value="ABC-type transport auxiliary lipoprotein component"/>
    <property type="match status" value="1"/>
</dbReference>
<dbReference type="InterPro" id="IPR050697">
    <property type="entry name" value="Adenylyl/Guanylyl_Cyclase_3/4"/>
</dbReference>
<evidence type="ECO:0000259" key="2">
    <source>
        <dbReference type="PROSITE" id="PS50125"/>
    </source>
</evidence>
<dbReference type="PANTHER" id="PTHR43081">
    <property type="entry name" value="ADENYLATE CYCLASE, TERMINAL-DIFFERENTIATION SPECIFIC-RELATED"/>
    <property type="match status" value="1"/>
</dbReference>
<comment type="caution">
    <text evidence="3">The sequence shown here is derived from an EMBL/GenBank/DDBJ whole genome shotgun (WGS) entry which is preliminary data.</text>
</comment>
<keyword evidence="4" id="KW-1185">Reference proteome</keyword>
<dbReference type="RefSeq" id="WP_161725732.1">
    <property type="nucleotide sequence ID" value="NZ_JAAAXI010000024.1"/>
</dbReference>
<sequence length="570" mass="63804">MQRRLTAIMVADIVGYSSLMEEAEEHTAGRVARCRELVREKAASLGGRIFNTAGDAWLAEFASPINALRCAAEIRSTLAGTESIEADPLRLRFGLHLADVVVQGSDLLGDGVNVASRIQQEADPDSIFISGVFFDHVRRNSPFAFEDLGERRLKNLSQPIRIYRLREELARHRLQTAPTRIPAAVEKRPLSIAVLPFRVMGGDEDQRFLAEGLTDELIVELARFRRLFVSSRSASFALADADPVKVGATLGVEYVLEGRVQRIGDQMRIGLTLIETKKGSVIWSDKISRPFAELPDLLDRTAARIAATVFGRMEDDSMVTARRKPPENMSAFECFLRGLEQHRLGGVLEEHSREAVQWFTRAVELDPNYGTAYAWRVCAASDLPEFSYLESEPDIRRALELDPCDAEANRIASFFALLKGDFDQAAVLMRRAMELNPSDAYIKARCAAVATFIGEPEEALRLLDEAEALDPLLPVWCVEERGIALYAMARYEEALAALGKLVFQTFRSRLYRAAALMALNRPEEAHPLVREAIVGKPNFTVSRFLFQERYCNPSMRRQLQSRLEEAGMPP</sequence>
<feature type="domain" description="Guanylate cyclase" evidence="2">
    <location>
        <begin position="7"/>
        <end position="119"/>
    </location>
</feature>
<dbReference type="InterPro" id="IPR029787">
    <property type="entry name" value="Nucleotide_cyclase"/>
</dbReference>
<dbReference type="PROSITE" id="PS50005">
    <property type="entry name" value="TPR"/>
    <property type="match status" value="1"/>
</dbReference>
<protein>
    <submittedName>
        <fullName evidence="3">Tetratricopeptide repeat protein</fullName>
    </submittedName>
</protein>
<dbReference type="InterPro" id="IPR019734">
    <property type="entry name" value="TPR_rpt"/>
</dbReference>
<reference evidence="3 4" key="1">
    <citation type="submission" date="2020-01" db="EMBL/GenBank/DDBJ databases">
        <title>Microvirga sp. nov., an arsenate reduction bacterium isolated from Tibet hotspring sediments.</title>
        <authorList>
            <person name="Yuan C.-G."/>
        </authorList>
    </citation>
    <scope>NUCLEOTIDE SEQUENCE [LARGE SCALE GENOMIC DNA]</scope>
    <source>
        <strain evidence="3 4">SYSU G3D203</strain>
    </source>
</reference>
<gene>
    <name evidence="3" type="ORF">GR303_12550</name>
</gene>
<dbReference type="CDD" id="cd07302">
    <property type="entry name" value="CHD"/>
    <property type="match status" value="1"/>
</dbReference>
<proteinExistence type="predicted"/>